<evidence type="ECO:0000313" key="2">
    <source>
        <dbReference type="EMBL" id="OIU69646.1"/>
    </source>
</evidence>
<protein>
    <submittedName>
        <fullName evidence="2">DUF3949 domain-containing protein</fullName>
    </submittedName>
</protein>
<dbReference type="RefSeq" id="WP_071619751.1">
    <property type="nucleotide sequence ID" value="NZ_MINN01000117.1"/>
</dbReference>
<dbReference type="EMBL" id="MINN01000117">
    <property type="protein sequence ID" value="OIU69646.1"/>
    <property type="molecule type" value="Genomic_DNA"/>
</dbReference>
<keyword evidence="1" id="KW-0812">Transmembrane</keyword>
<reference evidence="2 3" key="1">
    <citation type="submission" date="2016-09" db="EMBL/GenBank/DDBJ databases">
        <title>Bacillus aquimaris SAMM genome sequence reveals colonization and biosurfactant production capacities.</title>
        <authorList>
            <person name="Waghmode S.R."/>
            <person name="Suryavanshi M.V."/>
        </authorList>
    </citation>
    <scope>NUCLEOTIDE SEQUENCE [LARGE SCALE GENOMIC DNA]</scope>
    <source>
        <strain evidence="2 3">SAMM</strain>
    </source>
</reference>
<accession>A0A1J6VV35</accession>
<sequence>MLLEVFLIIIGVYILISLLILPFQYRFLITLKREEEKHRKKGRTQGEMYDSMNAGDLALHSNMQGNPLFFLANILASIIYRVKHRKKSL</sequence>
<keyword evidence="1" id="KW-0472">Membrane</keyword>
<keyword evidence="3" id="KW-1185">Reference proteome</keyword>
<dbReference type="AlphaFoldDB" id="A0A1J6VV35"/>
<dbReference type="OrthoDB" id="2640510at2"/>
<proteinExistence type="predicted"/>
<name>A0A1J6VV35_9BACI</name>
<dbReference type="InterPro" id="IPR025032">
    <property type="entry name" value="DUF3949"/>
</dbReference>
<keyword evidence="1" id="KW-1133">Transmembrane helix</keyword>
<comment type="caution">
    <text evidence="2">The sequence shown here is derived from an EMBL/GenBank/DDBJ whole genome shotgun (WGS) entry which is preliminary data.</text>
</comment>
<dbReference type="Pfam" id="PF13133">
    <property type="entry name" value="DUF3949"/>
    <property type="match status" value="1"/>
</dbReference>
<dbReference type="Proteomes" id="UP000182062">
    <property type="component" value="Unassembled WGS sequence"/>
</dbReference>
<gene>
    <name evidence="2" type="ORF">BHE18_01620</name>
</gene>
<feature type="transmembrane region" description="Helical" evidence="1">
    <location>
        <begin position="6"/>
        <end position="29"/>
    </location>
</feature>
<organism evidence="2 3">
    <name type="scientific">Rossellomorea aquimaris</name>
    <dbReference type="NCBI Taxonomy" id="189382"/>
    <lineage>
        <taxon>Bacteria</taxon>
        <taxon>Bacillati</taxon>
        <taxon>Bacillota</taxon>
        <taxon>Bacilli</taxon>
        <taxon>Bacillales</taxon>
        <taxon>Bacillaceae</taxon>
        <taxon>Rossellomorea</taxon>
    </lineage>
</organism>
<evidence type="ECO:0000313" key="3">
    <source>
        <dbReference type="Proteomes" id="UP000182062"/>
    </source>
</evidence>
<evidence type="ECO:0000256" key="1">
    <source>
        <dbReference type="SAM" id="Phobius"/>
    </source>
</evidence>